<keyword evidence="3" id="KW-1185">Reference proteome</keyword>
<dbReference type="Proteomes" id="UP000217790">
    <property type="component" value="Unassembled WGS sequence"/>
</dbReference>
<dbReference type="SUPFAM" id="SSF55331">
    <property type="entry name" value="Tautomerase/MIF"/>
    <property type="match status" value="1"/>
</dbReference>
<reference evidence="3" key="1">
    <citation type="journal article" date="2017" name="Nat. Ecol. Evol.">
        <title>Genome expansion and lineage-specific genetic innovations in the forest pathogenic fungi Armillaria.</title>
        <authorList>
            <person name="Sipos G."/>
            <person name="Prasanna A.N."/>
            <person name="Walter M.C."/>
            <person name="O'Connor E."/>
            <person name="Balint B."/>
            <person name="Krizsan K."/>
            <person name="Kiss B."/>
            <person name="Hess J."/>
            <person name="Varga T."/>
            <person name="Slot J."/>
            <person name="Riley R."/>
            <person name="Boka B."/>
            <person name="Rigling D."/>
            <person name="Barry K."/>
            <person name="Lee J."/>
            <person name="Mihaltcheva S."/>
            <person name="LaButti K."/>
            <person name="Lipzen A."/>
            <person name="Waldron R."/>
            <person name="Moloney N.M."/>
            <person name="Sperisen C."/>
            <person name="Kredics L."/>
            <person name="Vagvoelgyi C."/>
            <person name="Patrignani A."/>
            <person name="Fitzpatrick D."/>
            <person name="Nagy I."/>
            <person name="Doyle S."/>
            <person name="Anderson J.B."/>
            <person name="Grigoriev I.V."/>
            <person name="Gueldener U."/>
            <person name="Muensterkoetter M."/>
            <person name="Nagy L.G."/>
        </authorList>
    </citation>
    <scope>NUCLEOTIDE SEQUENCE [LARGE SCALE GENOMIC DNA]</scope>
    <source>
        <strain evidence="3">Ar21-2</strain>
    </source>
</reference>
<evidence type="ECO:0000259" key="1">
    <source>
        <dbReference type="Pfam" id="PF14832"/>
    </source>
</evidence>
<dbReference type="OMA" id="LHRFFIP"/>
<dbReference type="InterPro" id="IPR028116">
    <property type="entry name" value="Cis-CaaD-like"/>
</dbReference>
<dbReference type="EMBL" id="KZ293666">
    <property type="protein sequence ID" value="PBK90032.1"/>
    <property type="molecule type" value="Genomic_DNA"/>
</dbReference>
<dbReference type="InParanoid" id="A0A2H3DF21"/>
<proteinExistence type="predicted"/>
<dbReference type="InterPro" id="IPR014347">
    <property type="entry name" value="Tautomerase/MIF_sf"/>
</dbReference>
<evidence type="ECO:0000313" key="3">
    <source>
        <dbReference type="Proteomes" id="UP000217790"/>
    </source>
</evidence>
<sequence>MPLHRFFIPPNLYSDEDKQTLSKAITDLYAQRGLPEFYVVVLFIEIPRNGYFVGGRATDNFVRVVVHHLARQFATDRDKTRFMDTYEQTIAPFTKARGVDWEVEIIDSDVSSPFRLTSLSSFSRKPQLWRENGIIPPHVVHNAEIELLWAKENRPLPYY</sequence>
<dbReference type="Pfam" id="PF14832">
    <property type="entry name" value="Tautomerase_3"/>
    <property type="match status" value="1"/>
</dbReference>
<feature type="domain" description="Tautomerase cis-CaaD-like" evidence="1">
    <location>
        <begin position="1"/>
        <end position="154"/>
    </location>
</feature>
<evidence type="ECO:0000313" key="2">
    <source>
        <dbReference type="EMBL" id="PBK90032.1"/>
    </source>
</evidence>
<dbReference type="AlphaFoldDB" id="A0A2H3DF21"/>
<dbReference type="Gene3D" id="3.30.429.10">
    <property type="entry name" value="Macrophage Migration Inhibitory Factor"/>
    <property type="match status" value="1"/>
</dbReference>
<dbReference type="OrthoDB" id="2129288at2759"/>
<accession>A0A2H3DF21</accession>
<organism evidence="2 3">
    <name type="scientific">Armillaria gallica</name>
    <name type="common">Bulbous honey fungus</name>
    <name type="synonym">Armillaria bulbosa</name>
    <dbReference type="NCBI Taxonomy" id="47427"/>
    <lineage>
        <taxon>Eukaryota</taxon>
        <taxon>Fungi</taxon>
        <taxon>Dikarya</taxon>
        <taxon>Basidiomycota</taxon>
        <taxon>Agaricomycotina</taxon>
        <taxon>Agaricomycetes</taxon>
        <taxon>Agaricomycetidae</taxon>
        <taxon>Agaricales</taxon>
        <taxon>Marasmiineae</taxon>
        <taxon>Physalacriaceae</taxon>
        <taxon>Armillaria</taxon>
    </lineage>
</organism>
<gene>
    <name evidence="2" type="ORF">ARMGADRAFT_934753</name>
</gene>
<protein>
    <recommendedName>
        <fullName evidence="1">Tautomerase cis-CaaD-like domain-containing protein</fullName>
    </recommendedName>
</protein>
<name>A0A2H3DF21_ARMGA</name>